<gene>
    <name evidence="2" type="ORF">PC118_g7931</name>
</gene>
<evidence type="ECO:0000313" key="2">
    <source>
        <dbReference type="EMBL" id="KAG2986187.1"/>
    </source>
</evidence>
<name>A0A8T1FZU5_9STRA</name>
<protein>
    <recommendedName>
        <fullName evidence="4">Secreted protein</fullName>
    </recommendedName>
</protein>
<proteinExistence type="predicted"/>
<dbReference type="PROSITE" id="PS51257">
    <property type="entry name" value="PROKAR_LIPOPROTEIN"/>
    <property type="match status" value="1"/>
</dbReference>
<dbReference type="EMBL" id="RCML01000196">
    <property type="protein sequence ID" value="KAG2986187.1"/>
    <property type="molecule type" value="Genomic_DNA"/>
</dbReference>
<sequence>MSAKSCSGTLTVLPLTSLSLASSSCTTTLSPLWKAMREPPDGNAEIATTFKLTSSSFASTVTPRSTSVIRTRGLAQSLELSDDVVVVLEFEAADGAAAAEASVPDGGVSVVVEAAVAADESVAVKSVVAEESGVAGASVVVWSTGVSVASVVCCSVPSALASTPGELGFKLSKENEDAGEMPGASVIVDVEGAKVLYLQVAASATSPLVASRAAAVPNSKRYGRIVERWQIEEWEAT</sequence>
<dbReference type="AlphaFoldDB" id="A0A8T1FZU5"/>
<feature type="signal peptide" evidence="1">
    <location>
        <begin position="1"/>
        <end position="21"/>
    </location>
</feature>
<evidence type="ECO:0000256" key="1">
    <source>
        <dbReference type="SAM" id="SignalP"/>
    </source>
</evidence>
<comment type="caution">
    <text evidence="2">The sequence shown here is derived from an EMBL/GenBank/DDBJ whole genome shotgun (WGS) entry which is preliminary data.</text>
</comment>
<keyword evidence="1" id="KW-0732">Signal</keyword>
<evidence type="ECO:0000313" key="3">
    <source>
        <dbReference type="Proteomes" id="UP000697107"/>
    </source>
</evidence>
<feature type="chain" id="PRO_5035938669" description="Secreted protein" evidence="1">
    <location>
        <begin position="22"/>
        <end position="237"/>
    </location>
</feature>
<reference evidence="2" key="1">
    <citation type="submission" date="2018-10" db="EMBL/GenBank/DDBJ databases">
        <title>Effector identification in a new, highly contiguous assembly of the strawberry crown rot pathogen Phytophthora cactorum.</title>
        <authorList>
            <person name="Armitage A.D."/>
            <person name="Nellist C.F."/>
            <person name="Bates H."/>
            <person name="Vickerstaff R.J."/>
            <person name="Harrison R.J."/>
        </authorList>
    </citation>
    <scope>NUCLEOTIDE SEQUENCE</scope>
    <source>
        <strain evidence="2">P415</strain>
    </source>
</reference>
<organism evidence="2 3">
    <name type="scientific">Phytophthora cactorum</name>
    <dbReference type="NCBI Taxonomy" id="29920"/>
    <lineage>
        <taxon>Eukaryota</taxon>
        <taxon>Sar</taxon>
        <taxon>Stramenopiles</taxon>
        <taxon>Oomycota</taxon>
        <taxon>Peronosporomycetes</taxon>
        <taxon>Peronosporales</taxon>
        <taxon>Peronosporaceae</taxon>
        <taxon>Phytophthora</taxon>
    </lineage>
</organism>
<accession>A0A8T1FZU5</accession>
<evidence type="ECO:0008006" key="4">
    <source>
        <dbReference type="Google" id="ProtNLM"/>
    </source>
</evidence>
<dbReference type="Proteomes" id="UP000697107">
    <property type="component" value="Unassembled WGS sequence"/>
</dbReference>